<evidence type="ECO:0000256" key="1">
    <source>
        <dbReference type="ARBA" id="ARBA00001698"/>
    </source>
</evidence>
<accession>A0ABV3Z5R9</accession>
<gene>
    <name evidence="25" type="ORF">ABFZ84_11460</name>
</gene>
<sequence>MSPIINNKETGKPATIGALGRRILSALVMIPLVISAIFLGGSAFAAMIAFACIVMLFEWSRMVERKAFSHAFYALAFGGAVSMFFAASGIYSMSFVAAGSSSLIAAFLARQNSGSGVWSAFAAIYIMMPCIALIWLRLDLPQGLALTVVLFTVVWAADTGAFVFGKFIGGPKISHALSPTKTWAGICGGIIFGSVIGTIAGIVMFDKSAALSYFLVGGGLGAASVIGDLVESGFKRNFSLKDISGFIPGHGGALDRLDGMIFATAAMTGTILLYMLIEKLQG</sequence>
<keyword evidence="14" id="KW-0443">Lipid metabolism</keyword>
<evidence type="ECO:0000256" key="12">
    <source>
        <dbReference type="ARBA" id="ARBA00022695"/>
    </source>
</evidence>
<dbReference type="Pfam" id="PF01148">
    <property type="entry name" value="CTP_transf_1"/>
    <property type="match status" value="1"/>
</dbReference>
<comment type="pathway">
    <text evidence="3">Phospholipid metabolism; CDP-diacylglycerol biosynthesis; CDP-diacylglycerol from sn-glycerol 3-phosphate: step 3/3.</text>
</comment>
<feature type="transmembrane region" description="Helical" evidence="24">
    <location>
        <begin position="259"/>
        <end position="277"/>
    </location>
</feature>
<comment type="catalytic activity">
    <reaction evidence="1">
        <text>a 1,2-diacyl-sn-glycero-3-phosphate + CTP + H(+) = a CDP-1,2-diacyl-sn-glycerol + diphosphate</text>
        <dbReference type="Rhea" id="RHEA:16229"/>
        <dbReference type="ChEBI" id="CHEBI:15378"/>
        <dbReference type="ChEBI" id="CHEBI:33019"/>
        <dbReference type="ChEBI" id="CHEBI:37563"/>
        <dbReference type="ChEBI" id="CHEBI:58332"/>
        <dbReference type="ChEBI" id="CHEBI:58608"/>
        <dbReference type="EC" id="2.7.7.41"/>
    </reaction>
</comment>
<dbReference type="Proteomes" id="UP001560685">
    <property type="component" value="Unassembled WGS sequence"/>
</dbReference>
<evidence type="ECO:0000256" key="17">
    <source>
        <dbReference type="ARBA" id="ARBA00023264"/>
    </source>
</evidence>
<comment type="caution">
    <text evidence="25">The sequence shown here is derived from an EMBL/GenBank/DDBJ whole genome shotgun (WGS) entry which is preliminary data.</text>
</comment>
<evidence type="ECO:0000256" key="15">
    <source>
        <dbReference type="ARBA" id="ARBA00023136"/>
    </source>
</evidence>
<dbReference type="RefSeq" id="WP_369314151.1">
    <property type="nucleotide sequence ID" value="NZ_JBEHZE010000001.1"/>
</dbReference>
<keyword evidence="13 24" id="KW-1133">Transmembrane helix</keyword>
<feature type="transmembrane region" description="Helical" evidence="24">
    <location>
        <begin position="143"/>
        <end position="163"/>
    </location>
</feature>
<evidence type="ECO:0000256" key="19">
    <source>
        <dbReference type="ARBA" id="ARBA00031825"/>
    </source>
</evidence>
<keyword evidence="8" id="KW-1003">Cell membrane</keyword>
<keyword evidence="17" id="KW-1208">Phospholipid metabolism</keyword>
<evidence type="ECO:0000256" key="16">
    <source>
        <dbReference type="ARBA" id="ARBA00023209"/>
    </source>
</evidence>
<dbReference type="EC" id="2.7.7.41" evidence="6"/>
<evidence type="ECO:0000256" key="10">
    <source>
        <dbReference type="ARBA" id="ARBA00022679"/>
    </source>
</evidence>
<feature type="transmembrane region" description="Helical" evidence="24">
    <location>
        <begin position="26"/>
        <end position="59"/>
    </location>
</feature>
<evidence type="ECO:0000256" key="23">
    <source>
        <dbReference type="ARBA" id="ARBA00033406"/>
    </source>
</evidence>
<comment type="pathway">
    <text evidence="4">Lipid metabolism.</text>
</comment>
<evidence type="ECO:0000256" key="18">
    <source>
        <dbReference type="ARBA" id="ARBA00029893"/>
    </source>
</evidence>
<evidence type="ECO:0000256" key="3">
    <source>
        <dbReference type="ARBA" id="ARBA00005119"/>
    </source>
</evidence>
<evidence type="ECO:0000256" key="20">
    <source>
        <dbReference type="ARBA" id="ARBA00032253"/>
    </source>
</evidence>
<protein>
    <recommendedName>
        <fullName evidence="7">Phosphatidate cytidylyltransferase</fullName>
        <ecNumber evidence="6">2.7.7.41</ecNumber>
    </recommendedName>
    <alternativeName>
        <fullName evidence="20">CDP-DAG synthase</fullName>
    </alternativeName>
    <alternativeName>
        <fullName evidence="22">CDP-DG synthase</fullName>
    </alternativeName>
    <alternativeName>
        <fullName evidence="18">CDP-diacylglycerol synthase</fullName>
    </alternativeName>
    <alternativeName>
        <fullName evidence="21">CDP-diglyceride pyrophosphorylase</fullName>
    </alternativeName>
    <alternativeName>
        <fullName evidence="23">CDP-diglyceride synthase</fullName>
    </alternativeName>
    <alternativeName>
        <fullName evidence="19">CTP:phosphatidate cytidylyltransferase</fullName>
    </alternativeName>
</protein>
<feature type="transmembrane region" description="Helical" evidence="24">
    <location>
        <begin position="117"/>
        <end position="136"/>
    </location>
</feature>
<dbReference type="PANTHER" id="PTHR46382">
    <property type="entry name" value="PHOSPHATIDATE CYTIDYLYLTRANSFERASE"/>
    <property type="match status" value="1"/>
</dbReference>
<evidence type="ECO:0000256" key="2">
    <source>
        <dbReference type="ARBA" id="ARBA00004651"/>
    </source>
</evidence>
<evidence type="ECO:0000256" key="11">
    <source>
        <dbReference type="ARBA" id="ARBA00022692"/>
    </source>
</evidence>
<comment type="similarity">
    <text evidence="5">Belongs to the CDS family.</text>
</comment>
<feature type="transmembrane region" description="Helical" evidence="24">
    <location>
        <begin position="71"/>
        <end position="97"/>
    </location>
</feature>
<keyword evidence="10 25" id="KW-0808">Transferase</keyword>
<dbReference type="EMBL" id="JBEHZE010000001">
    <property type="protein sequence ID" value="MEX6634161.1"/>
    <property type="molecule type" value="Genomic_DNA"/>
</dbReference>
<evidence type="ECO:0000256" key="8">
    <source>
        <dbReference type="ARBA" id="ARBA00022475"/>
    </source>
</evidence>
<dbReference type="GO" id="GO:0004605">
    <property type="term" value="F:phosphatidate cytidylyltransferase activity"/>
    <property type="evidence" value="ECO:0007669"/>
    <property type="project" value="UniProtKB-EC"/>
</dbReference>
<evidence type="ECO:0000256" key="14">
    <source>
        <dbReference type="ARBA" id="ARBA00023098"/>
    </source>
</evidence>
<evidence type="ECO:0000256" key="5">
    <source>
        <dbReference type="ARBA" id="ARBA00010185"/>
    </source>
</evidence>
<comment type="subcellular location">
    <subcellularLocation>
        <location evidence="2">Cell membrane</location>
        <topology evidence="2">Multi-pass membrane protein</topology>
    </subcellularLocation>
</comment>
<keyword evidence="9" id="KW-0444">Lipid biosynthesis</keyword>
<evidence type="ECO:0000256" key="6">
    <source>
        <dbReference type="ARBA" id="ARBA00012487"/>
    </source>
</evidence>
<evidence type="ECO:0000256" key="9">
    <source>
        <dbReference type="ARBA" id="ARBA00022516"/>
    </source>
</evidence>
<keyword evidence="16" id="KW-0594">Phospholipid biosynthesis</keyword>
<evidence type="ECO:0000256" key="22">
    <source>
        <dbReference type="ARBA" id="ARBA00032743"/>
    </source>
</evidence>
<keyword evidence="11 24" id="KW-0812">Transmembrane</keyword>
<evidence type="ECO:0000256" key="7">
    <source>
        <dbReference type="ARBA" id="ARBA00019373"/>
    </source>
</evidence>
<dbReference type="PANTHER" id="PTHR46382:SF1">
    <property type="entry name" value="PHOSPHATIDATE CYTIDYLYLTRANSFERASE"/>
    <property type="match status" value="1"/>
</dbReference>
<name>A0ABV3Z5R9_9PROT</name>
<proteinExistence type="inferred from homology"/>
<reference evidence="25 26" key="1">
    <citation type="submission" date="2024-05" db="EMBL/GenBank/DDBJ databases">
        <title>Three bacterial strains, DH-69, EH-24, and ECK-19 isolated from coastal sediments.</title>
        <authorList>
            <person name="Ye Y.-Q."/>
            <person name="Du Z.-J."/>
        </authorList>
    </citation>
    <scope>NUCLEOTIDE SEQUENCE [LARGE SCALE GENOMIC DNA]</scope>
    <source>
        <strain evidence="25 26">ECK-19</strain>
    </source>
</reference>
<evidence type="ECO:0000256" key="4">
    <source>
        <dbReference type="ARBA" id="ARBA00005189"/>
    </source>
</evidence>
<evidence type="ECO:0000256" key="21">
    <source>
        <dbReference type="ARBA" id="ARBA00032396"/>
    </source>
</evidence>
<evidence type="ECO:0000256" key="13">
    <source>
        <dbReference type="ARBA" id="ARBA00022989"/>
    </source>
</evidence>
<organism evidence="25 26">
    <name type="scientific">Hyphococcus lacteus</name>
    <dbReference type="NCBI Taxonomy" id="3143536"/>
    <lineage>
        <taxon>Bacteria</taxon>
        <taxon>Pseudomonadati</taxon>
        <taxon>Pseudomonadota</taxon>
        <taxon>Alphaproteobacteria</taxon>
        <taxon>Parvularculales</taxon>
        <taxon>Parvularculaceae</taxon>
        <taxon>Hyphococcus</taxon>
    </lineage>
</organism>
<keyword evidence="12 25" id="KW-0548">Nucleotidyltransferase</keyword>
<evidence type="ECO:0000313" key="26">
    <source>
        <dbReference type="Proteomes" id="UP001560685"/>
    </source>
</evidence>
<evidence type="ECO:0000313" key="25">
    <source>
        <dbReference type="EMBL" id="MEX6634161.1"/>
    </source>
</evidence>
<keyword evidence="15 24" id="KW-0472">Membrane</keyword>
<feature type="transmembrane region" description="Helical" evidence="24">
    <location>
        <begin position="183"/>
        <end position="203"/>
    </location>
</feature>
<evidence type="ECO:0000256" key="24">
    <source>
        <dbReference type="SAM" id="Phobius"/>
    </source>
</evidence>
<keyword evidence="26" id="KW-1185">Reference proteome</keyword>